<dbReference type="AlphaFoldDB" id="A0A948TNX7"/>
<dbReference type="GO" id="GO:0015344">
    <property type="term" value="F:siderophore uptake transmembrane transporter activity"/>
    <property type="evidence" value="ECO:0007669"/>
    <property type="project" value="TreeGrafter"/>
</dbReference>
<feature type="domain" description="TonB-dependent receptor plug" evidence="14">
    <location>
        <begin position="71"/>
        <end position="173"/>
    </location>
</feature>
<dbReference type="InterPro" id="IPR012910">
    <property type="entry name" value="Plug_dom"/>
</dbReference>
<keyword evidence="7 10" id="KW-0472">Membrane</keyword>
<dbReference type="GO" id="GO:0044718">
    <property type="term" value="P:siderophore transmembrane transport"/>
    <property type="evidence" value="ECO:0007669"/>
    <property type="project" value="TreeGrafter"/>
</dbReference>
<dbReference type="InterPro" id="IPR039426">
    <property type="entry name" value="TonB-dep_rcpt-like"/>
</dbReference>
<dbReference type="Proteomes" id="UP000784286">
    <property type="component" value="Unassembled WGS sequence"/>
</dbReference>
<proteinExistence type="inferred from homology"/>
<feature type="domain" description="TonB-dependent receptor-like beta-barrel" evidence="13">
    <location>
        <begin position="318"/>
        <end position="699"/>
    </location>
</feature>
<evidence type="ECO:0000256" key="3">
    <source>
        <dbReference type="ARBA" id="ARBA00022452"/>
    </source>
</evidence>
<dbReference type="InterPro" id="IPR000531">
    <property type="entry name" value="Beta-barrel_TonB"/>
</dbReference>
<dbReference type="PROSITE" id="PS52016">
    <property type="entry name" value="TONB_DEPENDENT_REC_3"/>
    <property type="match status" value="1"/>
</dbReference>
<keyword evidence="2 10" id="KW-0813">Transport</keyword>
<name>A0A948TNX7_9BACT</name>
<evidence type="ECO:0000256" key="12">
    <source>
        <dbReference type="SAM" id="SignalP"/>
    </source>
</evidence>
<keyword evidence="3 10" id="KW-1134">Transmembrane beta strand</keyword>
<reference evidence="15" key="2">
    <citation type="submission" date="2021-04" db="EMBL/GenBank/DDBJ databases">
        <authorList>
            <person name="Gilroy R."/>
        </authorList>
    </citation>
    <scope>NUCLEOTIDE SEQUENCE</scope>
    <source>
        <strain evidence="15">8470</strain>
    </source>
</reference>
<evidence type="ECO:0000256" key="1">
    <source>
        <dbReference type="ARBA" id="ARBA00004571"/>
    </source>
</evidence>
<evidence type="ECO:0000256" key="7">
    <source>
        <dbReference type="ARBA" id="ARBA00023136"/>
    </source>
</evidence>
<dbReference type="Pfam" id="PF00593">
    <property type="entry name" value="TonB_dep_Rec_b-barrel"/>
    <property type="match status" value="1"/>
</dbReference>
<dbReference type="PANTHER" id="PTHR30069:SF29">
    <property type="entry name" value="HEMOGLOBIN AND HEMOGLOBIN-HAPTOGLOBIN-BINDING PROTEIN 1-RELATED"/>
    <property type="match status" value="1"/>
</dbReference>
<keyword evidence="8 15" id="KW-0675">Receptor</keyword>
<sequence length="731" mass="82180">MEKKALMTMLLFFVIPCHALCTMNAGPLRIPVDTVKADVSADSIGRMMRDGISLKEVVIKGNSGYKEIQMRSAQNTLGVTRGYVEDNFGGSLMQTLERLPGVKAMAVGSGASKPVIRGLGFNRVLVAENGIRHEGQQWGDDHGLETDQYAVDKVEVIKGPAAVTYGSDAIGGVINLISDRAPKERFGGSVNLFARSNNESVGTALRMAGRSGDFWYKANATLIDYADYRIPTDSIRYYSYYIKLHDRRLRNTAGRELDGSLLIGYEGSRMKTCFRMADVNTRSGFFANAHGLEVMLSDIDYDRSCRDVDLPSHTVNHLMLSNRTEWHWHGGAVEGSFAYQHNRQSEHSEPVSHGYMPVPPNTLERRFTKQTVSAGIRLRLMLGRHSLQAGASAEYQKNRRDGWGFILPDFGQLAFGGYAYDRFVVSDDLIFSAGIRFDRGTVRIHSYRDWYKTPQPDGDSVFVQRSAGMRQSFGCFTWSVGVNRRTGDWLLKANVGKSFRIPTAKELGMNGINYNIFRYEEGNAGLKPEESYQADAGLIYGQESLDVSLTPYVNYFPNYIYLNPTSEYREGLQLYRYMQSRVIRWGFEASLSWRFLRHFVLEADGEYLYARQLSGEKKGYSLPCSTPWSAHMELRCGLPASDEDDSGFVAVECRTVGAQNEVVPPEEPTPGYWLLAASAGKSFRFGGNVLRVTLRCENILNRRYFDHTSYYRLIGVPEPGRNFSLMAAWSF</sequence>
<comment type="subcellular location">
    <subcellularLocation>
        <location evidence="1 10">Cell outer membrane</location>
        <topology evidence="1 10">Multi-pass membrane protein</topology>
    </subcellularLocation>
</comment>
<reference evidence="15" key="1">
    <citation type="journal article" date="2021" name="PeerJ">
        <title>Extensive microbial diversity within the chicken gut microbiome revealed by metagenomics and culture.</title>
        <authorList>
            <person name="Gilroy R."/>
            <person name="Ravi A."/>
            <person name="Getino M."/>
            <person name="Pursley I."/>
            <person name="Horton D.L."/>
            <person name="Alikhan N.F."/>
            <person name="Baker D."/>
            <person name="Gharbi K."/>
            <person name="Hall N."/>
            <person name="Watson M."/>
            <person name="Adriaenssens E.M."/>
            <person name="Foster-Nyarko E."/>
            <person name="Jarju S."/>
            <person name="Secka A."/>
            <person name="Antonio M."/>
            <person name="Oren A."/>
            <person name="Chaudhuri R.R."/>
            <person name="La Ragione R."/>
            <person name="Hildebrand F."/>
            <person name="Pallen M.J."/>
        </authorList>
    </citation>
    <scope>NUCLEOTIDE SEQUENCE</scope>
    <source>
        <strain evidence="15">8470</strain>
    </source>
</reference>
<keyword evidence="4 10" id="KW-0812">Transmembrane</keyword>
<feature type="chain" id="PRO_5037797111" evidence="12">
    <location>
        <begin position="20"/>
        <end position="731"/>
    </location>
</feature>
<comment type="caution">
    <text evidence="15">The sequence shown here is derived from an EMBL/GenBank/DDBJ whole genome shotgun (WGS) entry which is preliminary data.</text>
</comment>
<evidence type="ECO:0000313" key="15">
    <source>
        <dbReference type="EMBL" id="MBU3856931.1"/>
    </source>
</evidence>
<keyword evidence="5 12" id="KW-0732">Signal</keyword>
<dbReference type="InterPro" id="IPR036942">
    <property type="entry name" value="Beta-barrel_TonB_sf"/>
</dbReference>
<dbReference type="Pfam" id="PF07715">
    <property type="entry name" value="Plug"/>
    <property type="match status" value="1"/>
</dbReference>
<evidence type="ECO:0000256" key="5">
    <source>
        <dbReference type="ARBA" id="ARBA00022729"/>
    </source>
</evidence>
<evidence type="ECO:0000256" key="4">
    <source>
        <dbReference type="ARBA" id="ARBA00022692"/>
    </source>
</evidence>
<dbReference type="GO" id="GO:0009279">
    <property type="term" value="C:cell outer membrane"/>
    <property type="evidence" value="ECO:0007669"/>
    <property type="project" value="UniProtKB-SubCell"/>
</dbReference>
<organism evidence="15 16">
    <name type="scientific">Candidatus Phocaeicola excrementipullorum</name>
    <dbReference type="NCBI Taxonomy" id="2838731"/>
    <lineage>
        <taxon>Bacteria</taxon>
        <taxon>Pseudomonadati</taxon>
        <taxon>Bacteroidota</taxon>
        <taxon>Bacteroidia</taxon>
        <taxon>Bacteroidales</taxon>
        <taxon>Bacteroidaceae</taxon>
        <taxon>Phocaeicola</taxon>
    </lineage>
</organism>
<evidence type="ECO:0000256" key="2">
    <source>
        <dbReference type="ARBA" id="ARBA00022448"/>
    </source>
</evidence>
<evidence type="ECO:0000259" key="14">
    <source>
        <dbReference type="Pfam" id="PF07715"/>
    </source>
</evidence>
<evidence type="ECO:0000256" key="10">
    <source>
        <dbReference type="PROSITE-ProRule" id="PRU01360"/>
    </source>
</evidence>
<comment type="similarity">
    <text evidence="10 11">Belongs to the TonB-dependent receptor family.</text>
</comment>
<evidence type="ECO:0000256" key="9">
    <source>
        <dbReference type="ARBA" id="ARBA00023237"/>
    </source>
</evidence>
<dbReference type="Gene3D" id="2.40.170.20">
    <property type="entry name" value="TonB-dependent receptor, beta-barrel domain"/>
    <property type="match status" value="1"/>
</dbReference>
<dbReference type="Gene3D" id="2.170.130.10">
    <property type="entry name" value="TonB-dependent receptor, plug domain"/>
    <property type="match status" value="1"/>
</dbReference>
<evidence type="ECO:0000256" key="6">
    <source>
        <dbReference type="ARBA" id="ARBA00023077"/>
    </source>
</evidence>
<dbReference type="PANTHER" id="PTHR30069">
    <property type="entry name" value="TONB-DEPENDENT OUTER MEMBRANE RECEPTOR"/>
    <property type="match status" value="1"/>
</dbReference>
<feature type="signal peptide" evidence="12">
    <location>
        <begin position="1"/>
        <end position="19"/>
    </location>
</feature>
<keyword evidence="6 11" id="KW-0798">TonB box</keyword>
<keyword evidence="9 10" id="KW-0998">Cell outer membrane</keyword>
<accession>A0A948TNX7</accession>
<evidence type="ECO:0000256" key="8">
    <source>
        <dbReference type="ARBA" id="ARBA00023170"/>
    </source>
</evidence>
<gene>
    <name evidence="15" type="ORF">H9928_10340</name>
</gene>
<dbReference type="EMBL" id="JAHLFJ010000089">
    <property type="protein sequence ID" value="MBU3856931.1"/>
    <property type="molecule type" value="Genomic_DNA"/>
</dbReference>
<evidence type="ECO:0000256" key="11">
    <source>
        <dbReference type="RuleBase" id="RU003357"/>
    </source>
</evidence>
<dbReference type="SUPFAM" id="SSF56935">
    <property type="entry name" value="Porins"/>
    <property type="match status" value="1"/>
</dbReference>
<protein>
    <submittedName>
        <fullName evidence="15">TonB-dependent receptor</fullName>
    </submittedName>
</protein>
<dbReference type="InterPro" id="IPR037066">
    <property type="entry name" value="Plug_dom_sf"/>
</dbReference>
<evidence type="ECO:0000313" key="16">
    <source>
        <dbReference type="Proteomes" id="UP000784286"/>
    </source>
</evidence>
<evidence type="ECO:0000259" key="13">
    <source>
        <dbReference type="Pfam" id="PF00593"/>
    </source>
</evidence>